<dbReference type="EMBL" id="FUYR01000003">
    <property type="protein sequence ID" value="SKB82217.1"/>
    <property type="molecule type" value="Genomic_DNA"/>
</dbReference>
<evidence type="ECO:0000313" key="3">
    <source>
        <dbReference type="Proteomes" id="UP000189981"/>
    </source>
</evidence>
<reference evidence="3" key="1">
    <citation type="submission" date="2017-02" db="EMBL/GenBank/DDBJ databases">
        <authorList>
            <person name="Varghese N."/>
            <person name="Submissions S."/>
        </authorList>
    </citation>
    <scope>NUCLEOTIDE SEQUENCE [LARGE SCALE GENOMIC DNA]</scope>
    <source>
        <strain evidence="3">DSM 22385</strain>
    </source>
</reference>
<gene>
    <name evidence="2" type="ORF">SAMN05661099_2935</name>
</gene>
<keyword evidence="1" id="KW-0472">Membrane</keyword>
<keyword evidence="3" id="KW-1185">Reference proteome</keyword>
<dbReference type="AlphaFoldDB" id="A0A1T5EDN1"/>
<accession>A0A1T5EDN1</accession>
<protein>
    <submittedName>
        <fullName evidence="2">Uncharacterized protein</fullName>
    </submittedName>
</protein>
<dbReference type="RefSeq" id="WP_079703449.1">
    <property type="nucleotide sequence ID" value="NZ_FUYR01000003.1"/>
</dbReference>
<feature type="transmembrane region" description="Helical" evidence="1">
    <location>
        <begin position="91"/>
        <end position="110"/>
    </location>
</feature>
<organism evidence="2 3">
    <name type="scientific">Daejeonella lutea</name>
    <dbReference type="NCBI Taxonomy" id="572036"/>
    <lineage>
        <taxon>Bacteria</taxon>
        <taxon>Pseudomonadati</taxon>
        <taxon>Bacteroidota</taxon>
        <taxon>Sphingobacteriia</taxon>
        <taxon>Sphingobacteriales</taxon>
        <taxon>Sphingobacteriaceae</taxon>
        <taxon>Daejeonella</taxon>
    </lineage>
</organism>
<keyword evidence="1" id="KW-0812">Transmembrane</keyword>
<evidence type="ECO:0000256" key="1">
    <source>
        <dbReference type="SAM" id="Phobius"/>
    </source>
</evidence>
<proteinExistence type="predicted"/>
<feature type="transmembrane region" description="Helical" evidence="1">
    <location>
        <begin position="130"/>
        <end position="153"/>
    </location>
</feature>
<name>A0A1T5EDN1_9SPHI</name>
<dbReference type="Proteomes" id="UP000189981">
    <property type="component" value="Unassembled WGS sequence"/>
</dbReference>
<dbReference type="STRING" id="572036.SAMN05661099_2935"/>
<dbReference type="OrthoDB" id="663655at2"/>
<keyword evidence="1" id="KW-1133">Transmembrane helix</keyword>
<sequence>MENTSEQGTGLARFNGNHASKETVESHLDKLIDMLLEEPLEYKQSLLLQDKINTLTDLLNNETNHSSGMYSIKIESATARRHNLATRFSRIIRMIIAVLLILLGFGMIIMPAPPYFEMFTLFYLNPNDGVTIMDVISLIVAFTGVSLLISSILKFNSGLVK</sequence>
<evidence type="ECO:0000313" key="2">
    <source>
        <dbReference type="EMBL" id="SKB82217.1"/>
    </source>
</evidence>